<keyword evidence="2" id="KW-0238">DNA-binding</keyword>
<gene>
    <name evidence="6" type="ORF">KM031_10480</name>
</gene>
<dbReference type="PANTHER" id="PTHR24567">
    <property type="entry name" value="CRP FAMILY TRANSCRIPTIONAL REGULATORY PROTEIN"/>
    <property type="match status" value="1"/>
</dbReference>
<dbReference type="RefSeq" id="WP_215504945.1">
    <property type="nucleotide sequence ID" value="NZ_CP076361.1"/>
</dbReference>
<dbReference type="InterPro" id="IPR018490">
    <property type="entry name" value="cNMP-bd_dom_sf"/>
</dbReference>
<dbReference type="SMART" id="SM00419">
    <property type="entry name" value="HTH_CRP"/>
    <property type="match status" value="1"/>
</dbReference>
<keyword evidence="7" id="KW-1185">Reference proteome</keyword>
<dbReference type="KEGG" id="gfu:KM031_10480"/>
<dbReference type="Gene3D" id="2.60.120.10">
    <property type="entry name" value="Jelly Rolls"/>
    <property type="match status" value="1"/>
</dbReference>
<dbReference type="PANTHER" id="PTHR24567:SF77">
    <property type="entry name" value="NUCLEOSIDE-RESPONSIVE TRANSCRIPTIONAL ACTIVATOR OF NUCLEOSIDE UTILIZATION DEOR"/>
    <property type="match status" value="1"/>
</dbReference>
<dbReference type="SMART" id="SM00100">
    <property type="entry name" value="cNMP"/>
    <property type="match status" value="1"/>
</dbReference>
<dbReference type="GO" id="GO:0003677">
    <property type="term" value="F:DNA binding"/>
    <property type="evidence" value="ECO:0007669"/>
    <property type="project" value="UniProtKB-KW"/>
</dbReference>
<dbReference type="PROSITE" id="PS51063">
    <property type="entry name" value="HTH_CRP_2"/>
    <property type="match status" value="1"/>
</dbReference>
<dbReference type="GO" id="GO:0003700">
    <property type="term" value="F:DNA-binding transcription factor activity"/>
    <property type="evidence" value="ECO:0007669"/>
    <property type="project" value="TreeGrafter"/>
</dbReference>
<dbReference type="Pfam" id="PF00027">
    <property type="entry name" value="cNMP_binding"/>
    <property type="match status" value="1"/>
</dbReference>
<reference evidence="6" key="1">
    <citation type="submission" date="2021-06" db="EMBL/GenBank/DDBJ databases">
        <title>Direct submission.</title>
        <authorList>
            <person name="Lee C.-S."/>
            <person name="Jin L."/>
        </authorList>
    </citation>
    <scope>NUCLEOTIDE SEQUENCE</scope>
    <source>
        <strain evidence="6">Con5</strain>
    </source>
</reference>
<name>A0A975P6J1_9RHOB</name>
<keyword evidence="3" id="KW-0804">Transcription</keyword>
<sequence>MKNSLAFPHLLDASLLADLSDDQKITFLDACALRRFASPTEILSQGEPCPGLYLVAQGQVEVSYVDAQGNLSVVHISTPGDVLGDVEALSENLCAANCTAQANTSVLFCATPLIYTHLQSPVFVRNLAGIYYDRLMRDNVAKSVSQFYSVDQRLCIYLSQLTSEHRPQIRASQSSLAAIIGCSRQTVNRKLGELRDEAVIQIGKGMITVLDRKALDERIENAVLDV</sequence>
<evidence type="ECO:0000259" key="4">
    <source>
        <dbReference type="PROSITE" id="PS50042"/>
    </source>
</evidence>
<dbReference type="SUPFAM" id="SSF51206">
    <property type="entry name" value="cAMP-binding domain-like"/>
    <property type="match status" value="1"/>
</dbReference>
<dbReference type="AlphaFoldDB" id="A0A975P6J1"/>
<evidence type="ECO:0000313" key="6">
    <source>
        <dbReference type="EMBL" id="QWK89291.1"/>
    </source>
</evidence>
<dbReference type="SUPFAM" id="SSF46785">
    <property type="entry name" value="Winged helix' DNA-binding domain"/>
    <property type="match status" value="1"/>
</dbReference>
<evidence type="ECO:0000256" key="2">
    <source>
        <dbReference type="ARBA" id="ARBA00023125"/>
    </source>
</evidence>
<protein>
    <submittedName>
        <fullName evidence="6">Crp/Fnr family transcriptional regulator</fullName>
    </submittedName>
</protein>
<evidence type="ECO:0000256" key="3">
    <source>
        <dbReference type="ARBA" id="ARBA00023163"/>
    </source>
</evidence>
<keyword evidence="1" id="KW-0805">Transcription regulation</keyword>
<dbReference type="InterPro" id="IPR036388">
    <property type="entry name" value="WH-like_DNA-bd_sf"/>
</dbReference>
<accession>A0A975P6J1</accession>
<dbReference type="Proteomes" id="UP000679352">
    <property type="component" value="Chromosome"/>
</dbReference>
<dbReference type="PROSITE" id="PS50042">
    <property type="entry name" value="CNMP_BINDING_3"/>
    <property type="match status" value="1"/>
</dbReference>
<dbReference type="InterPro" id="IPR036390">
    <property type="entry name" value="WH_DNA-bd_sf"/>
</dbReference>
<dbReference type="InterPro" id="IPR000595">
    <property type="entry name" value="cNMP-bd_dom"/>
</dbReference>
<evidence type="ECO:0000256" key="1">
    <source>
        <dbReference type="ARBA" id="ARBA00023015"/>
    </source>
</evidence>
<dbReference type="CDD" id="cd00038">
    <property type="entry name" value="CAP_ED"/>
    <property type="match status" value="1"/>
</dbReference>
<dbReference type="Gene3D" id="1.10.10.10">
    <property type="entry name" value="Winged helix-like DNA-binding domain superfamily/Winged helix DNA-binding domain"/>
    <property type="match status" value="1"/>
</dbReference>
<dbReference type="GO" id="GO:0005829">
    <property type="term" value="C:cytosol"/>
    <property type="evidence" value="ECO:0007669"/>
    <property type="project" value="TreeGrafter"/>
</dbReference>
<dbReference type="EMBL" id="CP076361">
    <property type="protein sequence ID" value="QWK89291.1"/>
    <property type="molecule type" value="Genomic_DNA"/>
</dbReference>
<organism evidence="6 7">
    <name type="scientific">Gemmobacter fulvus</name>
    <dbReference type="NCBI Taxonomy" id="2840474"/>
    <lineage>
        <taxon>Bacteria</taxon>
        <taxon>Pseudomonadati</taxon>
        <taxon>Pseudomonadota</taxon>
        <taxon>Alphaproteobacteria</taxon>
        <taxon>Rhodobacterales</taxon>
        <taxon>Paracoccaceae</taxon>
        <taxon>Gemmobacter</taxon>
    </lineage>
</organism>
<feature type="domain" description="Cyclic nucleotide-binding" evidence="4">
    <location>
        <begin position="15"/>
        <end position="107"/>
    </location>
</feature>
<dbReference type="InterPro" id="IPR050397">
    <property type="entry name" value="Env_Response_Regulators"/>
</dbReference>
<evidence type="ECO:0000313" key="7">
    <source>
        <dbReference type="Proteomes" id="UP000679352"/>
    </source>
</evidence>
<dbReference type="InterPro" id="IPR014710">
    <property type="entry name" value="RmlC-like_jellyroll"/>
</dbReference>
<dbReference type="Pfam" id="PF13545">
    <property type="entry name" value="HTH_Crp_2"/>
    <property type="match status" value="1"/>
</dbReference>
<evidence type="ECO:0000259" key="5">
    <source>
        <dbReference type="PROSITE" id="PS51063"/>
    </source>
</evidence>
<dbReference type="InterPro" id="IPR012318">
    <property type="entry name" value="HTH_CRP"/>
</dbReference>
<feature type="domain" description="HTH crp-type" evidence="5">
    <location>
        <begin position="148"/>
        <end position="213"/>
    </location>
</feature>
<proteinExistence type="predicted"/>